<accession>A0ABP7J295</accession>
<evidence type="ECO:0000313" key="2">
    <source>
        <dbReference type="Proteomes" id="UP001500888"/>
    </source>
</evidence>
<dbReference type="EMBL" id="BAAAZR010000032">
    <property type="protein sequence ID" value="GAA3832944.1"/>
    <property type="molecule type" value="Genomic_DNA"/>
</dbReference>
<organism evidence="1 2">
    <name type="scientific">Sphaerisporangium flaviroseum</name>
    <dbReference type="NCBI Taxonomy" id="509199"/>
    <lineage>
        <taxon>Bacteria</taxon>
        <taxon>Bacillati</taxon>
        <taxon>Actinomycetota</taxon>
        <taxon>Actinomycetes</taxon>
        <taxon>Streptosporangiales</taxon>
        <taxon>Streptosporangiaceae</taxon>
        <taxon>Sphaerisporangium</taxon>
    </lineage>
</organism>
<reference evidence="2" key="1">
    <citation type="journal article" date="2019" name="Int. J. Syst. Evol. Microbiol.">
        <title>The Global Catalogue of Microorganisms (GCM) 10K type strain sequencing project: providing services to taxonomists for standard genome sequencing and annotation.</title>
        <authorList>
            <consortium name="The Broad Institute Genomics Platform"/>
            <consortium name="The Broad Institute Genome Sequencing Center for Infectious Disease"/>
            <person name="Wu L."/>
            <person name="Ma J."/>
        </authorList>
    </citation>
    <scope>NUCLEOTIDE SEQUENCE [LARGE SCALE GENOMIC DNA]</scope>
    <source>
        <strain evidence="2">JCM 16908</strain>
    </source>
</reference>
<protein>
    <submittedName>
        <fullName evidence="1">Uncharacterized protein</fullName>
    </submittedName>
</protein>
<sequence length="76" mass="8211">MCTSAGAGYAVRHVIAPVGAAPGESHEQDLVQVMAFHEVGRRATRAELGNELSFSARLGGVRRRPIDLVRPFHALF</sequence>
<proteinExistence type="predicted"/>
<evidence type="ECO:0000313" key="1">
    <source>
        <dbReference type="EMBL" id="GAA3832944.1"/>
    </source>
</evidence>
<comment type="caution">
    <text evidence="1">The sequence shown here is derived from an EMBL/GenBank/DDBJ whole genome shotgun (WGS) entry which is preliminary data.</text>
</comment>
<gene>
    <name evidence="1" type="ORF">GCM10022226_62750</name>
</gene>
<name>A0ABP7J295_9ACTN</name>
<dbReference type="Proteomes" id="UP001500888">
    <property type="component" value="Unassembled WGS sequence"/>
</dbReference>
<keyword evidence="2" id="KW-1185">Reference proteome</keyword>